<protein>
    <submittedName>
        <fullName evidence="2">Uncharacterized protein</fullName>
    </submittedName>
</protein>
<proteinExistence type="predicted"/>
<sequence length="37" mass="4674">MRQPNLFHRMTTKNLFYLHYLTKRQQKFCRKFGQIKA</sequence>
<evidence type="ECO:0000313" key="1">
    <source>
        <dbReference type="Proteomes" id="UP000887565"/>
    </source>
</evidence>
<organism evidence="1 2">
    <name type="scientific">Romanomermis culicivorax</name>
    <name type="common">Nematode worm</name>
    <dbReference type="NCBI Taxonomy" id="13658"/>
    <lineage>
        <taxon>Eukaryota</taxon>
        <taxon>Metazoa</taxon>
        <taxon>Ecdysozoa</taxon>
        <taxon>Nematoda</taxon>
        <taxon>Enoplea</taxon>
        <taxon>Dorylaimia</taxon>
        <taxon>Mermithida</taxon>
        <taxon>Mermithoidea</taxon>
        <taxon>Mermithidae</taxon>
        <taxon>Romanomermis</taxon>
    </lineage>
</organism>
<keyword evidence="1" id="KW-1185">Reference proteome</keyword>
<name>A0A915HJ74_ROMCU</name>
<reference evidence="2" key="1">
    <citation type="submission" date="2022-11" db="UniProtKB">
        <authorList>
            <consortium name="WormBaseParasite"/>
        </authorList>
    </citation>
    <scope>IDENTIFICATION</scope>
</reference>
<dbReference type="Proteomes" id="UP000887565">
    <property type="component" value="Unplaced"/>
</dbReference>
<accession>A0A915HJ74</accession>
<evidence type="ECO:0000313" key="2">
    <source>
        <dbReference type="WBParaSite" id="nRc.2.0.1.t01703-RA"/>
    </source>
</evidence>
<dbReference type="WBParaSite" id="nRc.2.0.1.t01703-RA">
    <property type="protein sequence ID" value="nRc.2.0.1.t01703-RA"/>
    <property type="gene ID" value="nRc.2.0.1.g01703"/>
</dbReference>
<dbReference type="AlphaFoldDB" id="A0A915HJ74"/>